<dbReference type="Pfam" id="PF04525">
    <property type="entry name" value="LOR"/>
    <property type="match status" value="1"/>
</dbReference>
<protein>
    <submittedName>
        <fullName evidence="1">Uncharacterized protein</fullName>
    </submittedName>
</protein>
<sequence>MGSLPVMGGPMIGEQYCLPSATRYKIKHSGGKVVFENKWDICDENGVVIFQAIKERPNPNAPNSSWSFKYETRVQDVEGKLVTRFKFKEEKGNLKVFRNFDLKKMDPNYKTHKQNYLGCCTPWDYVILHGTEPLAEVLKNDSWFHLNEYIVGMNEGADAVFVALLILMMEDMESMFAAINATSFSFFNYNYRLAWPF</sequence>
<evidence type="ECO:0000313" key="2">
    <source>
        <dbReference type="Proteomes" id="UP001497512"/>
    </source>
</evidence>
<dbReference type="Proteomes" id="UP001497512">
    <property type="component" value="Chromosome 10"/>
</dbReference>
<name>A0ABP0TFM1_9BRYO</name>
<keyword evidence="2" id="KW-1185">Reference proteome</keyword>
<organism evidence="1 2">
    <name type="scientific">Sphagnum troendelagicum</name>
    <dbReference type="NCBI Taxonomy" id="128251"/>
    <lineage>
        <taxon>Eukaryota</taxon>
        <taxon>Viridiplantae</taxon>
        <taxon>Streptophyta</taxon>
        <taxon>Embryophyta</taxon>
        <taxon>Bryophyta</taxon>
        <taxon>Sphagnophytina</taxon>
        <taxon>Sphagnopsida</taxon>
        <taxon>Sphagnales</taxon>
        <taxon>Sphagnaceae</taxon>
        <taxon>Sphagnum</taxon>
    </lineage>
</organism>
<reference evidence="1" key="1">
    <citation type="submission" date="2024-02" db="EMBL/GenBank/DDBJ databases">
        <authorList>
            <consortium name="ELIXIR-Norway"/>
            <consortium name="Elixir Norway"/>
        </authorList>
    </citation>
    <scope>NUCLEOTIDE SEQUENCE</scope>
</reference>
<dbReference type="EMBL" id="OZ019902">
    <property type="protein sequence ID" value="CAK9195343.1"/>
    <property type="molecule type" value="Genomic_DNA"/>
</dbReference>
<evidence type="ECO:0000313" key="1">
    <source>
        <dbReference type="EMBL" id="CAK9195343.1"/>
    </source>
</evidence>
<gene>
    <name evidence="1" type="ORF">CSSPTR1EN2_LOCUS2977</name>
</gene>
<proteinExistence type="predicted"/>
<dbReference type="InterPro" id="IPR007612">
    <property type="entry name" value="LOR"/>
</dbReference>
<accession>A0ABP0TFM1</accession>